<name>A0ABS4IQX1_9BACL</name>
<keyword evidence="3" id="KW-0812">Transmembrane</keyword>
<reference evidence="4 5" key="1">
    <citation type="submission" date="2021-03" db="EMBL/GenBank/DDBJ databases">
        <title>Genomic Encyclopedia of Type Strains, Phase IV (KMG-IV): sequencing the most valuable type-strain genomes for metagenomic binning, comparative biology and taxonomic classification.</title>
        <authorList>
            <person name="Goeker M."/>
        </authorList>
    </citation>
    <scope>NUCLEOTIDE SEQUENCE [LARGE SCALE GENOMIC DNA]</scope>
    <source>
        <strain evidence="4 5">DSM 26048</strain>
    </source>
</reference>
<evidence type="ECO:0000256" key="3">
    <source>
        <dbReference type="SAM" id="Phobius"/>
    </source>
</evidence>
<sequence>MDSKSRKHARRKYLVLCIAVMMMVSMIAGCGSGNKGTGTSTPSNESGSNPSSSPQSSDSGKPMEISWLGIYPPDKDGNMVQKFIEDKFNVKITNIRIDRSNYEDQLNIKLASGVVPDMWITEGSEQFYKYANQGLMAELNLDDVRKHMPTNAANIDKVDKSLWDGVMLNGKMMGIPRYWMEGASFFLPAYNQKWLTAIGYDHAPKTLDEFVDVLYKFTNDDPDGNNKKDTYGMTDRGKDFSMGSFTAIFSAFQINPFQWTVNKDGNLQYGFTTEQARNGFKLLNKLYKDGVIDPEFITDDELKVQQKSINGRVGVTDLGFWYHYYPENSGSFGGKAKAAGNEHVVGQGLDSPNGPARALGWGPAGGMLSFGKQLEKDQAKMHKIMEIIDYLITDDKAYLLSRFGEEGTHYEMTADGVAKPIGDFGDMAKLGSSVGAGSFYNVLMGSANMYHFDQTKDSLDYREKVNAGTLQLRDALTFPLPSKTKYPDLGNLENEYWVKFITGQIDLESGWDKWLQTWNDAGGKALTDEANQTYASMK</sequence>
<evidence type="ECO:0000313" key="5">
    <source>
        <dbReference type="Proteomes" id="UP001519287"/>
    </source>
</evidence>
<accession>A0ABS4IQX1</accession>
<protein>
    <submittedName>
        <fullName evidence="4">Aldouronate transport system substrate-binding protein</fullName>
    </submittedName>
</protein>
<keyword evidence="5" id="KW-1185">Reference proteome</keyword>
<evidence type="ECO:0000256" key="2">
    <source>
        <dbReference type="SAM" id="MobiDB-lite"/>
    </source>
</evidence>
<feature type="transmembrane region" description="Helical" evidence="3">
    <location>
        <begin position="12"/>
        <end position="29"/>
    </location>
</feature>
<comment type="caution">
    <text evidence="4">The sequence shown here is derived from an EMBL/GenBank/DDBJ whole genome shotgun (WGS) entry which is preliminary data.</text>
</comment>
<dbReference type="PANTHER" id="PTHR43649:SF33">
    <property type="entry name" value="POLYGALACTURONAN_RHAMNOGALACTURONAN-BINDING PROTEIN YTCQ"/>
    <property type="match status" value="1"/>
</dbReference>
<proteinExistence type="predicted"/>
<dbReference type="InterPro" id="IPR050490">
    <property type="entry name" value="Bact_solute-bd_prot1"/>
</dbReference>
<organism evidence="4 5">
    <name type="scientific">Paenibacillus eucommiae</name>
    <dbReference type="NCBI Taxonomy" id="1355755"/>
    <lineage>
        <taxon>Bacteria</taxon>
        <taxon>Bacillati</taxon>
        <taxon>Bacillota</taxon>
        <taxon>Bacilli</taxon>
        <taxon>Bacillales</taxon>
        <taxon>Paenibacillaceae</taxon>
        <taxon>Paenibacillus</taxon>
    </lineage>
</organism>
<dbReference type="Proteomes" id="UP001519287">
    <property type="component" value="Unassembled WGS sequence"/>
</dbReference>
<evidence type="ECO:0000256" key="1">
    <source>
        <dbReference type="ARBA" id="ARBA00022729"/>
    </source>
</evidence>
<dbReference type="SUPFAM" id="SSF53850">
    <property type="entry name" value="Periplasmic binding protein-like II"/>
    <property type="match status" value="1"/>
</dbReference>
<evidence type="ECO:0000313" key="4">
    <source>
        <dbReference type="EMBL" id="MBP1989930.1"/>
    </source>
</evidence>
<dbReference type="EMBL" id="JAGGLB010000003">
    <property type="protein sequence ID" value="MBP1989930.1"/>
    <property type="molecule type" value="Genomic_DNA"/>
</dbReference>
<dbReference type="PROSITE" id="PS51257">
    <property type="entry name" value="PROKAR_LIPOPROTEIN"/>
    <property type="match status" value="1"/>
</dbReference>
<keyword evidence="3" id="KW-0472">Membrane</keyword>
<dbReference type="PANTHER" id="PTHR43649">
    <property type="entry name" value="ARABINOSE-BINDING PROTEIN-RELATED"/>
    <property type="match status" value="1"/>
</dbReference>
<dbReference type="RefSeq" id="WP_209970701.1">
    <property type="nucleotide sequence ID" value="NZ_JAGGLB010000003.1"/>
</dbReference>
<feature type="compositionally biased region" description="Low complexity" evidence="2">
    <location>
        <begin position="37"/>
        <end position="60"/>
    </location>
</feature>
<feature type="region of interest" description="Disordered" evidence="2">
    <location>
        <begin position="34"/>
        <end position="64"/>
    </location>
</feature>
<dbReference type="Gene3D" id="3.40.190.10">
    <property type="entry name" value="Periplasmic binding protein-like II"/>
    <property type="match status" value="2"/>
</dbReference>
<gene>
    <name evidence="4" type="ORF">J2Z66_001528</name>
</gene>
<keyword evidence="3" id="KW-1133">Transmembrane helix</keyword>
<keyword evidence="1" id="KW-0732">Signal</keyword>